<dbReference type="SUPFAM" id="SSF55729">
    <property type="entry name" value="Acyl-CoA N-acyltransferases (Nat)"/>
    <property type="match status" value="1"/>
</dbReference>
<dbReference type="EMBL" id="CAJNON010000043">
    <property type="protein sequence ID" value="CAF0856716.1"/>
    <property type="molecule type" value="Genomic_DNA"/>
</dbReference>
<proteinExistence type="predicted"/>
<comment type="caution">
    <text evidence="2">The sequence shown here is derived from an EMBL/GenBank/DDBJ whole genome shotgun (WGS) entry which is preliminary data.</text>
</comment>
<evidence type="ECO:0000313" key="3">
    <source>
        <dbReference type="Proteomes" id="UP000663891"/>
    </source>
</evidence>
<dbReference type="InterPro" id="IPR016181">
    <property type="entry name" value="Acyl_CoA_acyltransferase"/>
</dbReference>
<dbReference type="GO" id="GO:0016747">
    <property type="term" value="F:acyltransferase activity, transferring groups other than amino-acyl groups"/>
    <property type="evidence" value="ECO:0007669"/>
    <property type="project" value="InterPro"/>
</dbReference>
<accession>A0A813WPL9</accession>
<organism evidence="2 3">
    <name type="scientific">Adineta steineri</name>
    <dbReference type="NCBI Taxonomy" id="433720"/>
    <lineage>
        <taxon>Eukaryota</taxon>
        <taxon>Metazoa</taxon>
        <taxon>Spiralia</taxon>
        <taxon>Gnathifera</taxon>
        <taxon>Rotifera</taxon>
        <taxon>Eurotatoria</taxon>
        <taxon>Bdelloidea</taxon>
        <taxon>Adinetida</taxon>
        <taxon>Adinetidae</taxon>
        <taxon>Adineta</taxon>
    </lineage>
</organism>
<reference evidence="2" key="1">
    <citation type="submission" date="2021-02" db="EMBL/GenBank/DDBJ databases">
        <authorList>
            <person name="Nowell W R."/>
        </authorList>
    </citation>
    <scope>NUCLEOTIDE SEQUENCE</scope>
</reference>
<dbReference type="PROSITE" id="PS51186">
    <property type="entry name" value="GNAT"/>
    <property type="match status" value="1"/>
</dbReference>
<evidence type="ECO:0000259" key="1">
    <source>
        <dbReference type="PROSITE" id="PS51186"/>
    </source>
</evidence>
<dbReference type="InterPro" id="IPR000182">
    <property type="entry name" value="GNAT_dom"/>
</dbReference>
<dbReference type="Proteomes" id="UP000663891">
    <property type="component" value="Unassembled WGS sequence"/>
</dbReference>
<dbReference type="Gene3D" id="3.40.630.30">
    <property type="match status" value="1"/>
</dbReference>
<dbReference type="Pfam" id="PF13508">
    <property type="entry name" value="Acetyltransf_7"/>
    <property type="match status" value="1"/>
</dbReference>
<dbReference type="AlphaFoldDB" id="A0A813WPL9"/>
<sequence>MDIKLNQDKFTIQVDRNNVTIAHGTWVVDTIEKTILVDFQELSLPLFDDEELRTFFNDITLFCLKIYNVKVFYRISMLSNRKMIQIKSKTIMAVEKNDLKQLQNINIDQNKFSFTTNKKEIHSYLKPLTEMLSANAFWLTKTDENATANRIDSSSITLMILYKDNNGSMLPVGFSRLLTSSNQNLTYLSDIVVATSHQSQGIASYMLNCLFQVFLNDDDHLKDHNDKSGLICLQCADRGSGAESAPKLYKKFGFEFLTESEKNIPLFFNEDYVKYD</sequence>
<name>A0A813WPL9_9BILA</name>
<evidence type="ECO:0000313" key="2">
    <source>
        <dbReference type="EMBL" id="CAF0856716.1"/>
    </source>
</evidence>
<gene>
    <name evidence="2" type="ORF">VCS650_LOCUS6970</name>
</gene>
<dbReference type="OrthoDB" id="10039976at2759"/>
<feature type="domain" description="N-acetyltransferase" evidence="1">
    <location>
        <begin position="89"/>
        <end position="276"/>
    </location>
</feature>
<protein>
    <recommendedName>
        <fullName evidence="1">N-acetyltransferase domain-containing protein</fullName>
    </recommendedName>
</protein>